<dbReference type="Proteomes" id="UP000887579">
    <property type="component" value="Unplaced"/>
</dbReference>
<name>A0AC34F6H8_9BILA</name>
<organism evidence="1 2">
    <name type="scientific">Panagrolaimus sp. ES5</name>
    <dbReference type="NCBI Taxonomy" id="591445"/>
    <lineage>
        <taxon>Eukaryota</taxon>
        <taxon>Metazoa</taxon>
        <taxon>Ecdysozoa</taxon>
        <taxon>Nematoda</taxon>
        <taxon>Chromadorea</taxon>
        <taxon>Rhabditida</taxon>
        <taxon>Tylenchina</taxon>
        <taxon>Panagrolaimomorpha</taxon>
        <taxon>Panagrolaimoidea</taxon>
        <taxon>Panagrolaimidae</taxon>
        <taxon>Panagrolaimus</taxon>
    </lineage>
</organism>
<accession>A0AC34F6H8</accession>
<reference evidence="2" key="1">
    <citation type="submission" date="2022-11" db="UniProtKB">
        <authorList>
            <consortium name="WormBaseParasite"/>
        </authorList>
    </citation>
    <scope>IDENTIFICATION</scope>
</reference>
<evidence type="ECO:0000313" key="2">
    <source>
        <dbReference type="WBParaSite" id="ES5_v2.g12591.t1"/>
    </source>
</evidence>
<proteinExistence type="predicted"/>
<protein>
    <submittedName>
        <fullName evidence="2">Uncharacterized protein</fullName>
    </submittedName>
</protein>
<sequence>MAPLKGVVARYFNDELKVLAVLEYEMIRGAYVSLKTYENTDFDVAEYFIGNIVGELIPIFQLQKIINIENGQEVQKAFIRDIIADDMPPNLEPNVEEPQQQPLPPQAERVDGPVQLPGLLAYHVWVHNTCNMRMNLLFFIKEKKSSLLFTL</sequence>
<dbReference type="WBParaSite" id="ES5_v2.g12591.t1">
    <property type="protein sequence ID" value="ES5_v2.g12591.t1"/>
    <property type="gene ID" value="ES5_v2.g12591"/>
</dbReference>
<evidence type="ECO:0000313" key="1">
    <source>
        <dbReference type="Proteomes" id="UP000887579"/>
    </source>
</evidence>